<evidence type="ECO:0000313" key="2">
    <source>
        <dbReference type="EMBL" id="ABL97629.1"/>
    </source>
</evidence>
<dbReference type="PANTHER" id="PTHR43283">
    <property type="entry name" value="BETA-LACTAMASE-RELATED"/>
    <property type="match status" value="1"/>
</dbReference>
<reference evidence="2" key="1">
    <citation type="journal article" date="2007" name="Environ. Microbiol.">
        <title>Proteorhodopsin photosystem gene clusters exhibit co-evolutionary trends and shared ancestry among diverse marine microbial phyla.</title>
        <authorList>
            <person name="McCarren J."/>
            <person name="Delong E.F."/>
        </authorList>
    </citation>
    <scope>NUCLEOTIDE SEQUENCE</scope>
</reference>
<dbReference type="InterPro" id="IPR050789">
    <property type="entry name" value="Diverse_Enzym_Activities"/>
</dbReference>
<dbReference type="InterPro" id="IPR001466">
    <property type="entry name" value="Beta-lactam-related"/>
</dbReference>
<name>A4GHR8_9BACT</name>
<feature type="domain" description="Beta-lactamase-related" evidence="1">
    <location>
        <begin position="26"/>
        <end position="389"/>
    </location>
</feature>
<dbReference type="Gene3D" id="3.40.710.10">
    <property type="entry name" value="DD-peptidase/beta-lactamase superfamily"/>
    <property type="match status" value="1"/>
</dbReference>
<proteinExistence type="predicted"/>
<accession>A4GHR8</accession>
<dbReference type="AlphaFoldDB" id="A4GHR8"/>
<dbReference type="MEROPS" id="S12.950"/>
<organism evidence="2">
    <name type="scientific">uncultured marine bacterium EB0_39H12</name>
    <dbReference type="NCBI Taxonomy" id="415437"/>
    <lineage>
        <taxon>Bacteria</taxon>
        <taxon>environmental samples</taxon>
    </lineage>
</organism>
<protein>
    <submittedName>
        <fullName evidence="2">Beta-lactamase</fullName>
    </submittedName>
</protein>
<dbReference type="SUPFAM" id="SSF56601">
    <property type="entry name" value="beta-lactamase/transpeptidase-like"/>
    <property type="match status" value="1"/>
</dbReference>
<sequence>MKVVDPDSLGLDSVVLENIRQYLNDTYVDDGKYVGTMTLVSRKGQVAYLDSLGFMDRENKRPMQEDAIFRIYSMSKAITSIAIMQLYEKSKFRLDDPVYWYIPSWKNLRVYQSGVYPNFLTSRPERHMTIRDLLTHMSGLTYDFMYKSNVDAAYRKTKVQQAETLEEFIEILSTLPLEFSPGNKWNYSVSTDVLGYLVEVISGMKLEEYFKTNIFEPLNMEDTSFSCPQEKVDRLASLYEHVPNGEPRLLEIPFLNTKMASGGGGLFSTMVDYHNFCSMLLNQGEFNGKRLIGRKTLELMTVNHLPNNQDLTEMSESAFSETPYAGVGFGLGFSVMLDPAKSQTTSDIGEYGWGGAASTVFMINPKEDMFIIFLTQLLPSSTYQVRRELRSLVYSSLMPE</sequence>
<gene>
    <name evidence="2" type="ORF">MBMO_EB0-39H12.0005</name>
</gene>
<dbReference type="InterPro" id="IPR012338">
    <property type="entry name" value="Beta-lactam/transpept-like"/>
</dbReference>
<dbReference type="PANTHER" id="PTHR43283:SF3">
    <property type="entry name" value="BETA-LACTAMASE FAMILY PROTEIN (AFU_ORTHOLOGUE AFUA_5G07500)"/>
    <property type="match status" value="1"/>
</dbReference>
<dbReference type="Pfam" id="PF00144">
    <property type="entry name" value="Beta-lactamase"/>
    <property type="match status" value="1"/>
</dbReference>
<dbReference type="EMBL" id="EF089399">
    <property type="protein sequence ID" value="ABL97629.1"/>
    <property type="molecule type" value="Genomic_DNA"/>
</dbReference>
<evidence type="ECO:0000259" key="1">
    <source>
        <dbReference type="Pfam" id="PF00144"/>
    </source>
</evidence>